<dbReference type="Gene3D" id="3.80.10.10">
    <property type="entry name" value="Ribonuclease Inhibitor"/>
    <property type="match status" value="1"/>
</dbReference>
<evidence type="ECO:0000313" key="2">
    <source>
        <dbReference type="Proteomes" id="UP000030669"/>
    </source>
</evidence>
<organism evidence="1 2">
    <name type="scientific">Gloeophyllum trabeum (strain ATCC 11539 / FP-39264 / Madison 617)</name>
    <name type="common">Brown rot fungus</name>
    <dbReference type="NCBI Taxonomy" id="670483"/>
    <lineage>
        <taxon>Eukaryota</taxon>
        <taxon>Fungi</taxon>
        <taxon>Dikarya</taxon>
        <taxon>Basidiomycota</taxon>
        <taxon>Agaricomycotina</taxon>
        <taxon>Agaricomycetes</taxon>
        <taxon>Gloeophyllales</taxon>
        <taxon>Gloeophyllaceae</taxon>
        <taxon>Gloeophyllum</taxon>
    </lineage>
</organism>
<dbReference type="eggNOG" id="ENOG502R0NZ">
    <property type="taxonomic scope" value="Eukaryota"/>
</dbReference>
<dbReference type="Proteomes" id="UP000030669">
    <property type="component" value="Unassembled WGS sequence"/>
</dbReference>
<protein>
    <submittedName>
        <fullName evidence="1">Uncharacterized protein</fullName>
    </submittedName>
</protein>
<dbReference type="HOGENOM" id="CLU_525850_0_0_1"/>
<dbReference type="OMA" id="WRDITID"/>
<dbReference type="OrthoDB" id="3217549at2759"/>
<dbReference type="KEGG" id="gtr:GLOTRDRAFT_96690"/>
<sequence length="514" mass="59149">MADKPLDLGPLVSGITTVNEQDNNHCPQEVGRQSIQLEVQSLSDIVDECQADAQSNRMTIDSLPTELLSEILVSSLPQHHFVHWCWVLVFTRVSRRWRAVAEATPGLWCSLDIELGWTQWPRIKLKQANLFMRMWTERSGALSLSLSLKIPSYYLKEDLPKEESRRMDCVKILKANFYRCRKLRLIAPSKIIATLPDVPTPYLESLLLLNDDNRRLMLDTLPSLANAARLQYVHLTHIDPQFSLKTFNFELLRHLILTDVRGSALVRCMDILGKCANLESLKMEVSKISEEEVDPFFVRRPRPTYAQLRKLDVTIWNSWYNFSGVLDWLLLPALRSLTIAGNSIRLDPFLTDAIIRDGSAIEHLDLSHSQSGRMLFQDEDQLVRFFKALPQLRVLRMGGVRAGYKPFDDHVLHALTYDPERFSTGEYLLPQLEEISVCYVSPYCTGRRVAAMLDSRRTLPADGPVARLREASIIKPWPWMPNTQRWVVKDGGEVEYFARQYSGNMDFNPEFCWL</sequence>
<reference evidence="1 2" key="1">
    <citation type="journal article" date="2012" name="Science">
        <title>The Paleozoic origin of enzymatic lignin decomposition reconstructed from 31 fungal genomes.</title>
        <authorList>
            <person name="Floudas D."/>
            <person name="Binder M."/>
            <person name="Riley R."/>
            <person name="Barry K."/>
            <person name="Blanchette R.A."/>
            <person name="Henrissat B."/>
            <person name="Martinez A.T."/>
            <person name="Otillar R."/>
            <person name="Spatafora J.W."/>
            <person name="Yadav J.S."/>
            <person name="Aerts A."/>
            <person name="Benoit I."/>
            <person name="Boyd A."/>
            <person name="Carlson A."/>
            <person name="Copeland A."/>
            <person name="Coutinho P.M."/>
            <person name="de Vries R.P."/>
            <person name="Ferreira P."/>
            <person name="Findley K."/>
            <person name="Foster B."/>
            <person name="Gaskell J."/>
            <person name="Glotzer D."/>
            <person name="Gorecki P."/>
            <person name="Heitman J."/>
            <person name="Hesse C."/>
            <person name="Hori C."/>
            <person name="Igarashi K."/>
            <person name="Jurgens J.A."/>
            <person name="Kallen N."/>
            <person name="Kersten P."/>
            <person name="Kohler A."/>
            <person name="Kuees U."/>
            <person name="Kumar T.K.A."/>
            <person name="Kuo A."/>
            <person name="LaButti K."/>
            <person name="Larrondo L.F."/>
            <person name="Lindquist E."/>
            <person name="Ling A."/>
            <person name="Lombard V."/>
            <person name="Lucas S."/>
            <person name="Lundell T."/>
            <person name="Martin R."/>
            <person name="McLaughlin D.J."/>
            <person name="Morgenstern I."/>
            <person name="Morin E."/>
            <person name="Murat C."/>
            <person name="Nagy L.G."/>
            <person name="Nolan M."/>
            <person name="Ohm R.A."/>
            <person name="Patyshakuliyeva A."/>
            <person name="Rokas A."/>
            <person name="Ruiz-Duenas F.J."/>
            <person name="Sabat G."/>
            <person name="Salamov A."/>
            <person name="Samejima M."/>
            <person name="Schmutz J."/>
            <person name="Slot J.C."/>
            <person name="St John F."/>
            <person name="Stenlid J."/>
            <person name="Sun H."/>
            <person name="Sun S."/>
            <person name="Syed K."/>
            <person name="Tsang A."/>
            <person name="Wiebenga A."/>
            <person name="Young D."/>
            <person name="Pisabarro A."/>
            <person name="Eastwood D.C."/>
            <person name="Martin F."/>
            <person name="Cullen D."/>
            <person name="Grigoriev I.V."/>
            <person name="Hibbett D.S."/>
        </authorList>
    </citation>
    <scope>NUCLEOTIDE SEQUENCE [LARGE SCALE GENOMIC DNA]</scope>
    <source>
        <strain evidence="1 2">ATCC 11539</strain>
    </source>
</reference>
<dbReference type="Gene3D" id="1.20.1280.50">
    <property type="match status" value="1"/>
</dbReference>
<dbReference type="STRING" id="670483.S7RA69"/>
<dbReference type="AlphaFoldDB" id="S7RA69"/>
<accession>S7RA69</accession>
<keyword evidence="2" id="KW-1185">Reference proteome</keyword>
<dbReference type="EMBL" id="KB469312">
    <property type="protein sequence ID" value="EPQ51160.1"/>
    <property type="molecule type" value="Genomic_DNA"/>
</dbReference>
<dbReference type="GeneID" id="19309888"/>
<proteinExistence type="predicted"/>
<evidence type="ECO:0000313" key="1">
    <source>
        <dbReference type="EMBL" id="EPQ51160.1"/>
    </source>
</evidence>
<gene>
    <name evidence="1" type="ORF">GLOTRDRAFT_96690</name>
</gene>
<name>S7RA69_GLOTA</name>
<dbReference type="SUPFAM" id="SSF52047">
    <property type="entry name" value="RNI-like"/>
    <property type="match status" value="1"/>
</dbReference>
<dbReference type="RefSeq" id="XP_007870586.1">
    <property type="nucleotide sequence ID" value="XM_007872395.1"/>
</dbReference>
<dbReference type="InterPro" id="IPR032675">
    <property type="entry name" value="LRR_dom_sf"/>
</dbReference>